<dbReference type="InterPro" id="IPR036770">
    <property type="entry name" value="Ankyrin_rpt-contain_sf"/>
</dbReference>
<dbReference type="AlphaFoldDB" id="A0A732GMK9"/>
<keyword evidence="2" id="KW-0040">ANK repeat</keyword>
<evidence type="ECO:0000313" key="3">
    <source>
        <dbReference type="EMBL" id="HAE4977405.1"/>
    </source>
</evidence>
<sequence length="320" mass="36934">MDEQRLLDLYIRESFYKSSSHSDVARFLRAGNDINATDDNGNNALFQCRTPEAMASLISNGINIHHINDAGQHALFHQQDPELLERLISLGLDLKQTDIHGRNCIYGHFSSPESLEVLLNAGCDINHRDNLGNTLLHLPVSPEVLSMGINRGCDVNIINHAGEGIIESFRSDEYFEIILSHIDKFRKRILHIDFCNYQSVVFLFDLYELGFRIELNKKHVIINSHVGDYKDILLMLNYISEIRDVKFYTIKRRPLYKGINKEIVKWMIRNDFHVDLTKTEGDKYHDDLVAYKIRHEQRELSKVLKTTRGKTAITKNGGRL</sequence>
<name>A0A732GMK9_SALDU</name>
<dbReference type="SUPFAM" id="SSF48403">
    <property type="entry name" value="Ankyrin repeat"/>
    <property type="match status" value="1"/>
</dbReference>
<dbReference type="EMBL" id="DAASCL010000013">
    <property type="protein sequence ID" value="HAE4977405.1"/>
    <property type="molecule type" value="Genomic_DNA"/>
</dbReference>
<accession>A0A732GMK9</accession>
<dbReference type="PANTHER" id="PTHR24126">
    <property type="entry name" value="ANKYRIN REPEAT, PH AND SEC7 DOMAIN CONTAINING PROTEIN SECG-RELATED"/>
    <property type="match status" value="1"/>
</dbReference>
<comment type="caution">
    <text evidence="3">The sequence shown here is derived from an EMBL/GenBank/DDBJ whole genome shotgun (WGS) entry which is preliminary data.</text>
</comment>
<evidence type="ECO:0000256" key="1">
    <source>
        <dbReference type="ARBA" id="ARBA00022737"/>
    </source>
</evidence>
<evidence type="ECO:0000256" key="2">
    <source>
        <dbReference type="ARBA" id="ARBA00023043"/>
    </source>
</evidence>
<protein>
    <submittedName>
        <fullName evidence="3">Ankyrin repeat domain-containing protein</fullName>
    </submittedName>
</protein>
<organism evidence="3">
    <name type="scientific">Salmonella dublin</name>
    <dbReference type="NCBI Taxonomy" id="98360"/>
    <lineage>
        <taxon>Bacteria</taxon>
        <taxon>Pseudomonadati</taxon>
        <taxon>Pseudomonadota</taxon>
        <taxon>Gammaproteobacteria</taxon>
        <taxon>Enterobacterales</taxon>
        <taxon>Enterobacteriaceae</taxon>
        <taxon>Salmonella</taxon>
    </lineage>
</organism>
<dbReference type="Gene3D" id="1.25.40.20">
    <property type="entry name" value="Ankyrin repeat-containing domain"/>
    <property type="match status" value="1"/>
</dbReference>
<reference evidence="3" key="1">
    <citation type="journal article" date="2018" name="Genome Biol.">
        <title>SKESA: strategic k-mer extension for scrupulous assemblies.</title>
        <authorList>
            <person name="Souvorov A."/>
            <person name="Agarwala R."/>
            <person name="Lipman D.J."/>
        </authorList>
    </citation>
    <scope>NUCLEOTIDE SEQUENCE</scope>
    <source>
        <strain evidence="3">10-1049</strain>
    </source>
</reference>
<reference evidence="3" key="2">
    <citation type="submission" date="2018-07" db="EMBL/GenBank/DDBJ databases">
        <authorList>
            <consortium name="NCBI Pathogen Detection Project"/>
        </authorList>
    </citation>
    <scope>NUCLEOTIDE SEQUENCE</scope>
    <source>
        <strain evidence="3">10-1049</strain>
    </source>
</reference>
<gene>
    <name evidence="3" type="ORF">G4G51_001948</name>
</gene>
<keyword evidence="1" id="KW-0677">Repeat</keyword>
<proteinExistence type="predicted"/>